<reference evidence="2 3" key="1">
    <citation type="submission" date="2024-05" db="EMBL/GenBank/DDBJ databases">
        <title>A draft genome resource for the thread blight pathogen Marasmius tenuissimus strain MS-2.</title>
        <authorList>
            <person name="Yulfo-Soto G.E."/>
            <person name="Baruah I.K."/>
            <person name="Amoako-Attah I."/>
            <person name="Bukari Y."/>
            <person name="Meinhardt L.W."/>
            <person name="Bailey B.A."/>
            <person name="Cohen S.P."/>
        </authorList>
    </citation>
    <scope>NUCLEOTIDE SEQUENCE [LARGE SCALE GENOMIC DNA]</scope>
    <source>
        <strain evidence="2 3">MS-2</strain>
    </source>
</reference>
<proteinExistence type="predicted"/>
<accession>A0ABR2ZST6</accession>
<feature type="region of interest" description="Disordered" evidence="1">
    <location>
        <begin position="375"/>
        <end position="396"/>
    </location>
</feature>
<protein>
    <submittedName>
        <fullName evidence="2">Uncharacterized protein</fullName>
    </submittedName>
</protein>
<comment type="caution">
    <text evidence="2">The sequence shown here is derived from an EMBL/GenBank/DDBJ whole genome shotgun (WGS) entry which is preliminary data.</text>
</comment>
<evidence type="ECO:0000313" key="2">
    <source>
        <dbReference type="EMBL" id="KAL0064390.1"/>
    </source>
</evidence>
<feature type="compositionally biased region" description="Low complexity" evidence="1">
    <location>
        <begin position="242"/>
        <end position="252"/>
    </location>
</feature>
<name>A0ABR2ZST6_9AGAR</name>
<sequence length="396" mass="43165">MGRALFSQSLASPAIHEDAGHAVENPVEKAGIHRWSITNPFDPDSEEFFSNAQTELFLEPEELTERQVLISSSVPPSDTDPSLTIPNAGPPITGWVSVGPNMWSRTVRRAHPLPAVPPVPSQMRPLGSPGSSGTSTPRSASPQTPDPVYSPTLPGLIPTEELLARLPPPATTTTITPTTPSLTGTAPRRRQHDSAQADTIPQASPSPPPGIPPRIYNWARSRPEEADMQQSTSRRTRPRLDTGAGASATSSSRYPRRARTRSLGTPHQHLESLIPGYGSWHERHPHVGLRATLTNNGSAADSGNTDNGNRAVTRERVGGLEDDATVALLRRLLERSERARDYVRDLDNHLESVGRRREGLLQDGSRRMELDIIQPEEEPEPEPFIPEPEALSFVAL</sequence>
<feature type="compositionally biased region" description="Low complexity" evidence="1">
    <location>
        <begin position="127"/>
        <end position="142"/>
    </location>
</feature>
<organism evidence="2 3">
    <name type="scientific">Marasmius tenuissimus</name>
    <dbReference type="NCBI Taxonomy" id="585030"/>
    <lineage>
        <taxon>Eukaryota</taxon>
        <taxon>Fungi</taxon>
        <taxon>Dikarya</taxon>
        <taxon>Basidiomycota</taxon>
        <taxon>Agaricomycotina</taxon>
        <taxon>Agaricomycetes</taxon>
        <taxon>Agaricomycetidae</taxon>
        <taxon>Agaricales</taxon>
        <taxon>Marasmiineae</taxon>
        <taxon>Marasmiaceae</taxon>
        <taxon>Marasmius</taxon>
    </lineage>
</organism>
<gene>
    <name evidence="2" type="ORF">AAF712_008690</name>
</gene>
<keyword evidence="3" id="KW-1185">Reference proteome</keyword>
<evidence type="ECO:0000313" key="3">
    <source>
        <dbReference type="Proteomes" id="UP001437256"/>
    </source>
</evidence>
<dbReference type="EMBL" id="JBBXMP010000063">
    <property type="protein sequence ID" value="KAL0064390.1"/>
    <property type="molecule type" value="Genomic_DNA"/>
</dbReference>
<evidence type="ECO:0000256" key="1">
    <source>
        <dbReference type="SAM" id="MobiDB-lite"/>
    </source>
</evidence>
<feature type="region of interest" description="Disordered" evidence="1">
    <location>
        <begin position="113"/>
        <end position="155"/>
    </location>
</feature>
<feature type="region of interest" description="Disordered" evidence="1">
    <location>
        <begin position="168"/>
        <end position="270"/>
    </location>
</feature>
<feature type="compositionally biased region" description="Low complexity" evidence="1">
    <location>
        <begin position="168"/>
        <end position="186"/>
    </location>
</feature>
<dbReference type="Proteomes" id="UP001437256">
    <property type="component" value="Unassembled WGS sequence"/>
</dbReference>